<keyword evidence="6" id="KW-1185">Reference proteome</keyword>
<organism evidence="5 6">
    <name type="scientific">Accipiter nisus</name>
    <name type="common">Eurasian sparrowhawk</name>
    <dbReference type="NCBI Taxonomy" id="211598"/>
    <lineage>
        <taxon>Eukaryota</taxon>
        <taxon>Metazoa</taxon>
        <taxon>Chordata</taxon>
        <taxon>Craniata</taxon>
        <taxon>Vertebrata</taxon>
        <taxon>Euteleostomi</taxon>
        <taxon>Archelosauria</taxon>
        <taxon>Archosauria</taxon>
        <taxon>Dinosauria</taxon>
        <taxon>Saurischia</taxon>
        <taxon>Theropoda</taxon>
        <taxon>Coelurosauria</taxon>
        <taxon>Aves</taxon>
        <taxon>Neognathae</taxon>
        <taxon>Neoaves</taxon>
        <taxon>Telluraves</taxon>
        <taxon>Accipitrimorphae</taxon>
        <taxon>Accipitriformes</taxon>
        <taxon>Accipitridae</taxon>
        <taxon>Accipitrinae</taxon>
        <taxon>Accipiter</taxon>
    </lineage>
</organism>
<dbReference type="PROSITE" id="PS51417">
    <property type="entry name" value="ARF"/>
    <property type="match status" value="1"/>
</dbReference>
<evidence type="ECO:0000256" key="1">
    <source>
        <dbReference type="ARBA" id="ARBA00022741"/>
    </source>
</evidence>
<dbReference type="FunFam" id="3.40.50.300:FF:001822">
    <property type="entry name" value="RAB family"/>
    <property type="match status" value="1"/>
</dbReference>
<evidence type="ECO:0000313" key="5">
    <source>
        <dbReference type="Ensembl" id="ENSANIP00000006903.1"/>
    </source>
</evidence>
<dbReference type="InterPro" id="IPR027417">
    <property type="entry name" value="P-loop_NTPase"/>
</dbReference>
<dbReference type="GO" id="GO:0003924">
    <property type="term" value="F:GTPase activity"/>
    <property type="evidence" value="ECO:0007669"/>
    <property type="project" value="InterPro"/>
</dbReference>
<dbReference type="PRINTS" id="PR00449">
    <property type="entry name" value="RASTRNSFRMNG"/>
</dbReference>
<dbReference type="Pfam" id="PF00071">
    <property type="entry name" value="Ras"/>
    <property type="match status" value="1"/>
</dbReference>
<keyword evidence="2" id="KW-0342">GTP-binding</keyword>
<dbReference type="SMART" id="SM00176">
    <property type="entry name" value="RAN"/>
    <property type="match status" value="1"/>
</dbReference>
<dbReference type="SMART" id="SM00173">
    <property type="entry name" value="RAS"/>
    <property type="match status" value="1"/>
</dbReference>
<dbReference type="GO" id="GO:0005525">
    <property type="term" value="F:GTP binding"/>
    <property type="evidence" value="ECO:0007669"/>
    <property type="project" value="UniProtKB-KW"/>
</dbReference>
<reference evidence="5" key="2">
    <citation type="submission" date="2025-09" db="UniProtKB">
        <authorList>
            <consortium name="Ensembl"/>
        </authorList>
    </citation>
    <scope>IDENTIFICATION</scope>
</reference>
<dbReference type="InterPro" id="IPR001806">
    <property type="entry name" value="Small_GTPase"/>
</dbReference>
<dbReference type="InterPro" id="IPR005225">
    <property type="entry name" value="Small_GTP-bd"/>
</dbReference>
<dbReference type="SUPFAM" id="SSF52540">
    <property type="entry name" value="P-loop containing nucleoside triphosphate hydrolases"/>
    <property type="match status" value="1"/>
</dbReference>
<dbReference type="SMART" id="SM00174">
    <property type="entry name" value="RHO"/>
    <property type="match status" value="1"/>
</dbReference>
<evidence type="ECO:0000256" key="2">
    <source>
        <dbReference type="ARBA" id="ARBA00023134"/>
    </source>
</evidence>
<dbReference type="PROSITE" id="PS51419">
    <property type="entry name" value="RAB"/>
    <property type="match status" value="1"/>
</dbReference>
<dbReference type="SMART" id="SM00177">
    <property type="entry name" value="ARF"/>
    <property type="match status" value="1"/>
</dbReference>
<evidence type="ECO:0000313" key="6">
    <source>
        <dbReference type="Proteomes" id="UP000694541"/>
    </source>
</evidence>
<keyword evidence="1" id="KW-0547">Nucleotide-binding</keyword>
<name>A0A8B9MFK1_9AVES</name>
<keyword evidence="3" id="KW-0175">Coiled coil</keyword>
<sequence length="639" mass="73962">MFKKCISDPCHEVKVLISASFHLTTCYRKELIVSHPERLSLRRDFCHPLFLSLSLFCPLNIALCLLGSDLQCTWKRMNQEEINKSCSGEFCLRMFFLNESFMISSFSESDVKQLWLQLRKDEPHLLSNFEEFLVRIFSQLQEADNEKNELECALKKKIAAYDEEIQHLYEEMEQQIKKEKEQFLLKDTERFQSYSQELECKLLSKEQELEQLVQKQKRLEQQCTELLSGKEETKVENTKLKLTNRELLRDLERTSHELSLAQQQLQVLQEEASRLHEEKEVEVYRVTETLQREKSGLLKQLDFLSVPKASWKQRSGSVIGKYIEGKMLPNSHSFEDDDVFNNSKRRNSAGLNGILSVEPDAGATGGMSKASHLQRIISIEEDHLPQLLDRLVDKQLNRWTGEDDNTSSEMEMDKKNTEQSMEHSPSSSREQPVGKETLSNEERINSVPDRLFKIIFVGNSSVGKTSFLRRFCEDRFFPGTAATVGVDYNVKTITVDNTQVALQLWDTAGQERYRSITKQFFRKADGVIVMYDITAKDTFTAVKQWLISIEETTGENVPVLLLGNKTDNEKEREVPMGMGEHLAKDYNLIFYECSAYSGYNTKKSVLHLARILKQHEDKVKEKTIELQSDMNKKSCCIRP</sequence>
<feature type="region of interest" description="Disordered" evidence="4">
    <location>
        <begin position="399"/>
        <end position="441"/>
    </location>
</feature>
<protein>
    <submittedName>
        <fullName evidence="5">Calcium release activated channel regulator 2A</fullName>
    </submittedName>
</protein>
<evidence type="ECO:0000256" key="3">
    <source>
        <dbReference type="SAM" id="Coils"/>
    </source>
</evidence>
<feature type="compositionally biased region" description="Basic and acidic residues" evidence="4">
    <location>
        <begin position="411"/>
        <end position="421"/>
    </location>
</feature>
<dbReference type="AlphaFoldDB" id="A0A8B9MFK1"/>
<dbReference type="CDD" id="cd00154">
    <property type="entry name" value="Rab"/>
    <property type="match status" value="1"/>
</dbReference>
<proteinExistence type="predicted"/>
<dbReference type="InterPro" id="IPR050227">
    <property type="entry name" value="Rab"/>
</dbReference>
<feature type="coiled-coil region" evidence="3">
    <location>
        <begin position="133"/>
        <end position="278"/>
    </location>
</feature>
<dbReference type="PANTHER" id="PTHR47977">
    <property type="entry name" value="RAS-RELATED PROTEIN RAB"/>
    <property type="match status" value="1"/>
</dbReference>
<dbReference type="PROSITE" id="PS51420">
    <property type="entry name" value="RHO"/>
    <property type="match status" value="1"/>
</dbReference>
<dbReference type="NCBIfam" id="TIGR00231">
    <property type="entry name" value="small_GTP"/>
    <property type="match status" value="1"/>
</dbReference>
<accession>A0A8B9MFK1</accession>
<dbReference type="Proteomes" id="UP000694541">
    <property type="component" value="Unplaced"/>
</dbReference>
<dbReference type="PROSITE" id="PS51421">
    <property type="entry name" value="RAS"/>
    <property type="match status" value="1"/>
</dbReference>
<reference evidence="5" key="1">
    <citation type="submission" date="2025-08" db="UniProtKB">
        <authorList>
            <consortium name="Ensembl"/>
        </authorList>
    </citation>
    <scope>IDENTIFICATION</scope>
</reference>
<dbReference type="SMART" id="SM00175">
    <property type="entry name" value="RAB"/>
    <property type="match status" value="1"/>
</dbReference>
<evidence type="ECO:0000256" key="4">
    <source>
        <dbReference type="SAM" id="MobiDB-lite"/>
    </source>
</evidence>
<dbReference type="Ensembl" id="ENSANIT00000007135.1">
    <property type="protein sequence ID" value="ENSANIP00000006903.1"/>
    <property type="gene ID" value="ENSANIG00000004614.1"/>
</dbReference>
<dbReference type="Gene3D" id="3.40.50.300">
    <property type="entry name" value="P-loop containing nucleotide triphosphate hydrolases"/>
    <property type="match status" value="1"/>
</dbReference>